<proteinExistence type="predicted"/>
<feature type="region of interest" description="Disordered" evidence="1">
    <location>
        <begin position="1"/>
        <end position="56"/>
    </location>
</feature>
<name>D6AJK5_STRFL</name>
<feature type="compositionally biased region" description="Polar residues" evidence="1">
    <location>
        <begin position="1"/>
        <end position="14"/>
    </location>
</feature>
<dbReference type="AlphaFoldDB" id="D6AJK5"/>
<gene>
    <name evidence="2" type="ORF">SSGG_04644</name>
</gene>
<evidence type="ECO:0000313" key="3">
    <source>
        <dbReference type="Proteomes" id="UP000003986"/>
    </source>
</evidence>
<sequence>MRIAHVTTSGTALPTTVRHRGHTPPSPSATDHTRTATSVPIGPSSRPFATALRWDA</sequence>
<dbReference type="Proteomes" id="UP000003986">
    <property type="component" value="Unassembled WGS sequence"/>
</dbReference>
<reference evidence="3" key="1">
    <citation type="submission" date="2008-10" db="EMBL/GenBank/DDBJ databases">
        <authorList>
            <person name="Molnar K."/>
        </authorList>
    </citation>
    <scope>NUCLEOTIDE SEQUENCE [LARGE SCALE GENOMIC DNA]</scope>
    <source>
        <strain evidence="3">NRRL 15998</strain>
    </source>
</reference>
<accession>D6AJK5</accession>
<evidence type="ECO:0000313" key="2">
    <source>
        <dbReference type="EMBL" id="EFE77276.2"/>
    </source>
</evidence>
<protein>
    <submittedName>
        <fullName evidence="2">Predicted protein</fullName>
    </submittedName>
</protein>
<evidence type="ECO:0000256" key="1">
    <source>
        <dbReference type="SAM" id="MobiDB-lite"/>
    </source>
</evidence>
<organism evidence="2 3">
    <name type="scientific">Streptomyces filamentosus NRRL 15998</name>
    <dbReference type="NCBI Taxonomy" id="457431"/>
    <lineage>
        <taxon>Bacteria</taxon>
        <taxon>Bacillati</taxon>
        <taxon>Actinomycetota</taxon>
        <taxon>Actinomycetes</taxon>
        <taxon>Kitasatosporales</taxon>
        <taxon>Streptomycetaceae</taxon>
        <taxon>Streptomyces</taxon>
    </lineage>
</organism>
<reference evidence="3" key="2">
    <citation type="submission" date="2008-12" db="EMBL/GenBank/DDBJ databases">
        <title>Annotation of Streptomyces roseosporus strain NRRL 15998.</title>
        <authorList>
            <consortium name="The Broad Institute Genome Sequencing Platform"/>
            <consortium name="Broad Institute Microbial Sequencing Center"/>
            <person name="Fischbach M."/>
            <person name="Ward D."/>
            <person name="Young S."/>
            <person name="Kodira C.D."/>
            <person name="Zeng Q."/>
            <person name="Koehrsen M."/>
            <person name="Godfrey P."/>
            <person name="Alvarado L."/>
            <person name="Berlin A.M."/>
            <person name="Borenstein D."/>
            <person name="Chen Z."/>
            <person name="Engels R."/>
            <person name="Freedman E."/>
            <person name="Gellesch M."/>
            <person name="Goldberg J."/>
            <person name="Griggs A."/>
            <person name="Gujja S."/>
            <person name="Heiman D.I."/>
            <person name="Hepburn T.A."/>
            <person name="Howarth C."/>
            <person name="Jen D."/>
            <person name="Larson L."/>
            <person name="Lewis B."/>
            <person name="Mehta T."/>
            <person name="Park D."/>
            <person name="Pearson M."/>
            <person name="Roberts A."/>
            <person name="Saif S."/>
            <person name="Shea T.D."/>
            <person name="Shenoy N."/>
            <person name="Sisk P."/>
            <person name="Stolte C."/>
            <person name="Sykes S.N."/>
            <person name="Walk T."/>
            <person name="White J."/>
            <person name="Yandava C."/>
            <person name="Straight P."/>
            <person name="Clardy J."/>
            <person name="Hung D."/>
            <person name="Kolter R."/>
            <person name="Mekalanos J."/>
            <person name="Walker S."/>
            <person name="Walsh C.T."/>
            <person name="Wieland B.L.C."/>
            <person name="Ilzarbe M."/>
            <person name="Galagan J."/>
            <person name="Nusbaum C."/>
            <person name="Birren B."/>
        </authorList>
    </citation>
    <scope>NUCLEOTIDE SEQUENCE [LARGE SCALE GENOMIC DNA]</scope>
    <source>
        <strain evidence="3">NRRL 15998</strain>
    </source>
</reference>
<dbReference type="EMBL" id="DS999644">
    <property type="protein sequence ID" value="EFE77276.2"/>
    <property type="molecule type" value="Genomic_DNA"/>
</dbReference>